<comment type="subcellular location">
    <subcellularLocation>
        <location evidence="1">Cell envelope</location>
    </subcellularLocation>
</comment>
<keyword evidence="4" id="KW-1185">Reference proteome</keyword>
<feature type="domain" description="Heparinase II/III-like C-terminal" evidence="2">
    <location>
        <begin position="299"/>
        <end position="559"/>
    </location>
</feature>
<name>A0A0P1GLA6_9RHOB</name>
<dbReference type="Pfam" id="PF07940">
    <property type="entry name" value="Hepar_II_III_C"/>
    <property type="match status" value="1"/>
</dbReference>
<dbReference type="Gene3D" id="1.50.10.100">
    <property type="entry name" value="Chondroitin AC/alginate lyase"/>
    <property type="match status" value="1"/>
</dbReference>
<sequence length="582" mass="63166">MAITRKWQAAHARLLNRVHARLAARAKPANGFVSQPEPRTIGYFARGRQMMAGNLMFAGHLVEADGRIPWQIDAPDAAFAEELQGFAWLDDLAAVGDAKARGLAQDWLWGWIDAYGHGRGPGWTPELAGRRVIRWVHHALFLLRGQDADKARKYYQALAAQTQFLAKRGGSAAPGLARIEAMTGLLYAGLSLEGMETHIDPARQALGRECARQVDEAGGIPTRNPEELLEVFTLLTWAQAALEEAGHDPDPDHLSAIRRIAPTLRTLRHADGGLARFHGGGKGLDGRLDQALAASGIKKRQPDGLAMGFARLSAGRTSVIVDAAKPPSGLASSNAHASTLGFELTSGRRQVIVNCGSGSGFGEDWRRAGRATLSHSTLCLQGYSSARLANPRWDGTANREYLEDAPTHVPVQMNAGAQAHRFEGGQDGYARHQGLTHARSLELSLDGRSLSGEDYLVALDDAGKKRFDKAMDRAKLGGIAYEIRFHLHPEVDVAVDMGGTAASLALRSGEIWVLRFDGAVEMALMPSVYLEKGRLRPRATQQIVLSGRAMQYATRVRWSLAKAQDTAIAVRDFARDEVDVNV</sequence>
<dbReference type="STRING" id="441103.TRN7648_00464"/>
<dbReference type="InterPro" id="IPR012480">
    <property type="entry name" value="Hepar_II_III_C"/>
</dbReference>
<evidence type="ECO:0000313" key="4">
    <source>
        <dbReference type="Proteomes" id="UP000054935"/>
    </source>
</evidence>
<dbReference type="GO" id="GO:0016829">
    <property type="term" value="F:lyase activity"/>
    <property type="evidence" value="ECO:0007669"/>
    <property type="project" value="InterPro"/>
</dbReference>
<evidence type="ECO:0000256" key="1">
    <source>
        <dbReference type="ARBA" id="ARBA00004196"/>
    </source>
</evidence>
<dbReference type="Gene3D" id="2.70.98.70">
    <property type="match status" value="1"/>
</dbReference>
<dbReference type="AlphaFoldDB" id="A0A0P1GLA6"/>
<evidence type="ECO:0000259" key="2">
    <source>
        <dbReference type="Pfam" id="PF07940"/>
    </source>
</evidence>
<reference evidence="3 4" key="1">
    <citation type="submission" date="2015-09" db="EMBL/GenBank/DDBJ databases">
        <authorList>
            <consortium name="Swine Surveillance"/>
        </authorList>
    </citation>
    <scope>NUCLEOTIDE SEQUENCE [LARGE SCALE GENOMIC DNA]</scope>
    <source>
        <strain evidence="3 4">CECT 7648</strain>
    </source>
</reference>
<evidence type="ECO:0000313" key="3">
    <source>
        <dbReference type="EMBL" id="CUH75484.1"/>
    </source>
</evidence>
<dbReference type="OrthoDB" id="9787373at2"/>
<dbReference type="GO" id="GO:0030313">
    <property type="term" value="C:cell envelope"/>
    <property type="evidence" value="ECO:0007669"/>
    <property type="project" value="UniProtKB-SubCell"/>
</dbReference>
<proteinExistence type="predicted"/>
<accession>A0A0P1GLA6</accession>
<organism evidence="3 4">
    <name type="scientific">Tropicibacter naphthalenivorans</name>
    <dbReference type="NCBI Taxonomy" id="441103"/>
    <lineage>
        <taxon>Bacteria</taxon>
        <taxon>Pseudomonadati</taxon>
        <taxon>Pseudomonadota</taxon>
        <taxon>Alphaproteobacteria</taxon>
        <taxon>Rhodobacterales</taxon>
        <taxon>Roseobacteraceae</taxon>
        <taxon>Tropicibacter</taxon>
    </lineage>
</organism>
<dbReference type="Proteomes" id="UP000054935">
    <property type="component" value="Unassembled WGS sequence"/>
</dbReference>
<dbReference type="EMBL" id="CYSE01000001">
    <property type="protein sequence ID" value="CUH75484.1"/>
    <property type="molecule type" value="Genomic_DNA"/>
</dbReference>
<gene>
    <name evidence="3" type="ORF">TRN7648_00464</name>
</gene>
<protein>
    <submittedName>
        <fullName evidence="3">Heparinase II/III-like protein</fullName>
    </submittedName>
</protein>
<dbReference type="RefSeq" id="WP_058246013.1">
    <property type="nucleotide sequence ID" value="NZ_CYSE01000001.1"/>
</dbReference>
<dbReference type="InterPro" id="IPR008929">
    <property type="entry name" value="Chondroitin_lyas"/>
</dbReference>